<comment type="subcellular location">
    <subcellularLocation>
        <location evidence="1">Membrane</location>
        <topology evidence="1">Peripheral membrane protein</topology>
    </subcellularLocation>
</comment>
<dbReference type="AlphaFoldDB" id="A0A644YR09"/>
<comment type="similarity">
    <text evidence="2">Belongs to the ATPase gamma chain family.</text>
</comment>
<proteinExistence type="inferred from homology"/>
<evidence type="ECO:0000313" key="9">
    <source>
        <dbReference type="EMBL" id="MPM30428.1"/>
    </source>
</evidence>
<keyword evidence="3" id="KW-0813">Transport</keyword>
<evidence type="ECO:0000256" key="2">
    <source>
        <dbReference type="ARBA" id="ARBA00007681"/>
    </source>
</evidence>
<keyword evidence="6" id="KW-0472">Membrane</keyword>
<evidence type="ECO:0000256" key="4">
    <source>
        <dbReference type="ARBA" id="ARBA00022781"/>
    </source>
</evidence>
<dbReference type="GO" id="GO:0045259">
    <property type="term" value="C:proton-transporting ATP synthase complex"/>
    <property type="evidence" value="ECO:0007669"/>
    <property type="project" value="UniProtKB-KW"/>
</dbReference>
<dbReference type="Gene3D" id="1.10.287.80">
    <property type="entry name" value="ATP synthase, gamma subunit, helix hairpin domain"/>
    <property type="match status" value="1"/>
</dbReference>
<sequence>MASISDIRFHIKSINQTRQITNAMYLVSASRMRKAIKRMEQNSAYYYRALDTMLDIRAHTGEVVHPYLTHRPGQPKMGYIIIAGDKGLAGSYNHDILAFAEEKLKNKNVTQIFTVGDVATRYFKRTGREVNARFENMMTDLSVDTSRALMALIKQLFDQRVIDEVHIIYMRFINSANQKPKDFKLLPIELADFGADHQPRADNISMLYDPSPEQVFDALVPQFMIGVIYGTMVHAYASENSARMSAMENATHSADKLIKKLTLQYNSMRQLAITSELNEIVSAANVFNEKGDHSG</sequence>
<comment type="caution">
    <text evidence="9">The sequence shown here is derived from an EMBL/GenBank/DDBJ whole genome shotgun (WGS) entry which is preliminary data.</text>
</comment>
<dbReference type="InterPro" id="IPR035968">
    <property type="entry name" value="ATP_synth_F1_ATPase_gsu"/>
</dbReference>
<dbReference type="InterPro" id="IPR000131">
    <property type="entry name" value="ATP_synth_F1_gsu"/>
</dbReference>
<dbReference type="GO" id="GO:0046933">
    <property type="term" value="F:proton-transporting ATP synthase activity, rotational mechanism"/>
    <property type="evidence" value="ECO:0007669"/>
    <property type="project" value="InterPro"/>
</dbReference>
<dbReference type="PRINTS" id="PR00126">
    <property type="entry name" value="ATPASEGAMMA"/>
</dbReference>
<dbReference type="PANTHER" id="PTHR11693">
    <property type="entry name" value="ATP SYNTHASE GAMMA CHAIN"/>
    <property type="match status" value="1"/>
</dbReference>
<keyword evidence="8" id="KW-0066">ATP synthesis</keyword>
<reference evidence="9" key="1">
    <citation type="submission" date="2019-08" db="EMBL/GenBank/DDBJ databases">
        <authorList>
            <person name="Kucharzyk K."/>
            <person name="Murdoch R.W."/>
            <person name="Higgins S."/>
            <person name="Loffler F."/>
        </authorList>
    </citation>
    <scope>NUCLEOTIDE SEQUENCE</scope>
</reference>
<keyword evidence="5" id="KW-0406">Ion transport</keyword>
<protein>
    <submittedName>
        <fullName evidence="9">ATP synthase gamma chain, sodium ion specific</fullName>
    </submittedName>
</protein>
<dbReference type="PANTHER" id="PTHR11693:SF22">
    <property type="entry name" value="ATP SYNTHASE SUBUNIT GAMMA, MITOCHONDRIAL"/>
    <property type="match status" value="1"/>
</dbReference>
<evidence type="ECO:0000256" key="1">
    <source>
        <dbReference type="ARBA" id="ARBA00004170"/>
    </source>
</evidence>
<keyword evidence="7" id="KW-0139">CF(1)</keyword>
<dbReference type="Pfam" id="PF00231">
    <property type="entry name" value="ATP-synt"/>
    <property type="match status" value="1"/>
</dbReference>
<dbReference type="NCBIfam" id="TIGR01146">
    <property type="entry name" value="ATPsyn_F1gamma"/>
    <property type="match status" value="1"/>
</dbReference>
<evidence type="ECO:0000256" key="8">
    <source>
        <dbReference type="ARBA" id="ARBA00023310"/>
    </source>
</evidence>
<organism evidence="9">
    <name type="scientific">bioreactor metagenome</name>
    <dbReference type="NCBI Taxonomy" id="1076179"/>
    <lineage>
        <taxon>unclassified sequences</taxon>
        <taxon>metagenomes</taxon>
        <taxon>ecological metagenomes</taxon>
    </lineage>
</organism>
<dbReference type="SUPFAM" id="SSF52943">
    <property type="entry name" value="ATP synthase (F1-ATPase), gamma subunit"/>
    <property type="match status" value="1"/>
</dbReference>
<evidence type="ECO:0000256" key="5">
    <source>
        <dbReference type="ARBA" id="ARBA00023065"/>
    </source>
</evidence>
<accession>A0A644YR09</accession>
<name>A0A644YR09_9ZZZZ</name>
<dbReference type="Gene3D" id="3.40.1380.10">
    <property type="match status" value="1"/>
</dbReference>
<evidence type="ECO:0000256" key="3">
    <source>
        <dbReference type="ARBA" id="ARBA00022448"/>
    </source>
</evidence>
<evidence type="ECO:0000256" key="6">
    <source>
        <dbReference type="ARBA" id="ARBA00023136"/>
    </source>
</evidence>
<gene>
    <name evidence="9" type="primary">atpG_20</name>
    <name evidence="9" type="ORF">SDC9_76978</name>
</gene>
<dbReference type="EMBL" id="VSSQ01005783">
    <property type="protein sequence ID" value="MPM30428.1"/>
    <property type="molecule type" value="Genomic_DNA"/>
</dbReference>
<dbReference type="HAMAP" id="MF_00815">
    <property type="entry name" value="ATP_synth_gamma_bact"/>
    <property type="match status" value="1"/>
</dbReference>
<evidence type="ECO:0000256" key="7">
    <source>
        <dbReference type="ARBA" id="ARBA00023196"/>
    </source>
</evidence>
<dbReference type="CDD" id="cd12151">
    <property type="entry name" value="F1-ATPase_gamma"/>
    <property type="match status" value="1"/>
</dbReference>
<keyword evidence="4" id="KW-0375">Hydrogen ion transport</keyword>